<name>A0A8J2PBH1_9HEXA</name>
<evidence type="ECO:0000313" key="2">
    <source>
        <dbReference type="Proteomes" id="UP000708208"/>
    </source>
</evidence>
<keyword evidence="2" id="KW-1185">Reference proteome</keyword>
<evidence type="ECO:0000313" key="1">
    <source>
        <dbReference type="EMBL" id="CAG7822072.1"/>
    </source>
</evidence>
<dbReference type="AlphaFoldDB" id="A0A8J2PBH1"/>
<dbReference type="EMBL" id="CAJVCH010525239">
    <property type="protein sequence ID" value="CAG7822072.1"/>
    <property type="molecule type" value="Genomic_DNA"/>
</dbReference>
<protein>
    <submittedName>
        <fullName evidence="1">Uncharacterized protein</fullName>
    </submittedName>
</protein>
<proteinExistence type="predicted"/>
<organism evidence="1 2">
    <name type="scientific">Allacma fusca</name>
    <dbReference type="NCBI Taxonomy" id="39272"/>
    <lineage>
        <taxon>Eukaryota</taxon>
        <taxon>Metazoa</taxon>
        <taxon>Ecdysozoa</taxon>
        <taxon>Arthropoda</taxon>
        <taxon>Hexapoda</taxon>
        <taxon>Collembola</taxon>
        <taxon>Symphypleona</taxon>
        <taxon>Sminthuridae</taxon>
        <taxon>Allacma</taxon>
    </lineage>
</organism>
<accession>A0A8J2PBH1</accession>
<sequence>MLLFQGSLSAEDIFQNVVPFKESPENGSRGLLPQFRSWIDGLGQVDRKINSDHFRKILFLDGGEMVPAELRLQLNMLYDKVIGVCLVLLVLEQGFDTSYC</sequence>
<gene>
    <name evidence="1" type="ORF">AFUS01_LOCUS32363</name>
</gene>
<reference evidence="1" key="1">
    <citation type="submission" date="2021-06" db="EMBL/GenBank/DDBJ databases">
        <authorList>
            <person name="Hodson N. C."/>
            <person name="Mongue J. A."/>
            <person name="Jaron S. K."/>
        </authorList>
    </citation>
    <scope>NUCLEOTIDE SEQUENCE</scope>
</reference>
<comment type="caution">
    <text evidence="1">The sequence shown here is derived from an EMBL/GenBank/DDBJ whole genome shotgun (WGS) entry which is preliminary data.</text>
</comment>
<dbReference type="Proteomes" id="UP000708208">
    <property type="component" value="Unassembled WGS sequence"/>
</dbReference>